<keyword evidence="3" id="KW-1185">Reference proteome</keyword>
<evidence type="ECO:0000256" key="1">
    <source>
        <dbReference type="SAM" id="MobiDB-lite"/>
    </source>
</evidence>
<sequence length="124" mass="12943">MLLFISGIDGSTIYSFFSVNFKFATGEGGDTEGEYGNGISFSSEPRLEASTDTGPKNSPTDPLSEPLSKRSSSRTALILCSLGGTTMTSKGRLPSASTQLTWAPAVIRSLTASTTLTDPPEAAQ</sequence>
<dbReference type="Proteomes" id="UP001058974">
    <property type="component" value="Chromosome 4"/>
</dbReference>
<dbReference type="Gramene" id="Psat04G0493500-T1">
    <property type="protein sequence ID" value="KAI5421295.1"/>
    <property type="gene ID" value="KIW84_044935"/>
</dbReference>
<accession>A0A9D5AWK1</accession>
<feature type="region of interest" description="Disordered" evidence="1">
    <location>
        <begin position="28"/>
        <end position="73"/>
    </location>
</feature>
<gene>
    <name evidence="2" type="ORF">KIW84_044935</name>
</gene>
<comment type="caution">
    <text evidence="2">The sequence shown here is derived from an EMBL/GenBank/DDBJ whole genome shotgun (WGS) entry which is preliminary data.</text>
</comment>
<reference evidence="2 3" key="1">
    <citation type="journal article" date="2022" name="Nat. Genet.">
        <title>Improved pea reference genome and pan-genome highlight genomic features and evolutionary characteristics.</title>
        <authorList>
            <person name="Yang T."/>
            <person name="Liu R."/>
            <person name="Luo Y."/>
            <person name="Hu S."/>
            <person name="Wang D."/>
            <person name="Wang C."/>
            <person name="Pandey M.K."/>
            <person name="Ge S."/>
            <person name="Xu Q."/>
            <person name="Li N."/>
            <person name="Li G."/>
            <person name="Huang Y."/>
            <person name="Saxena R.K."/>
            <person name="Ji Y."/>
            <person name="Li M."/>
            <person name="Yan X."/>
            <person name="He Y."/>
            <person name="Liu Y."/>
            <person name="Wang X."/>
            <person name="Xiang C."/>
            <person name="Varshney R.K."/>
            <person name="Ding H."/>
            <person name="Gao S."/>
            <person name="Zong X."/>
        </authorList>
    </citation>
    <scope>NUCLEOTIDE SEQUENCE [LARGE SCALE GENOMIC DNA]</scope>
    <source>
        <strain evidence="2 3">cv. Zhongwan 6</strain>
    </source>
</reference>
<dbReference type="EMBL" id="JAMSHJ010000004">
    <property type="protein sequence ID" value="KAI5421295.1"/>
    <property type="molecule type" value="Genomic_DNA"/>
</dbReference>
<evidence type="ECO:0000313" key="2">
    <source>
        <dbReference type="EMBL" id="KAI5421295.1"/>
    </source>
</evidence>
<name>A0A9D5AWK1_PEA</name>
<organism evidence="2 3">
    <name type="scientific">Pisum sativum</name>
    <name type="common">Garden pea</name>
    <name type="synonym">Lathyrus oleraceus</name>
    <dbReference type="NCBI Taxonomy" id="3888"/>
    <lineage>
        <taxon>Eukaryota</taxon>
        <taxon>Viridiplantae</taxon>
        <taxon>Streptophyta</taxon>
        <taxon>Embryophyta</taxon>
        <taxon>Tracheophyta</taxon>
        <taxon>Spermatophyta</taxon>
        <taxon>Magnoliopsida</taxon>
        <taxon>eudicotyledons</taxon>
        <taxon>Gunneridae</taxon>
        <taxon>Pentapetalae</taxon>
        <taxon>rosids</taxon>
        <taxon>fabids</taxon>
        <taxon>Fabales</taxon>
        <taxon>Fabaceae</taxon>
        <taxon>Papilionoideae</taxon>
        <taxon>50 kb inversion clade</taxon>
        <taxon>NPAAA clade</taxon>
        <taxon>Hologalegina</taxon>
        <taxon>IRL clade</taxon>
        <taxon>Fabeae</taxon>
        <taxon>Lathyrus</taxon>
    </lineage>
</organism>
<proteinExistence type="predicted"/>
<feature type="compositionally biased region" description="Polar residues" evidence="1">
    <location>
        <begin position="50"/>
        <end position="61"/>
    </location>
</feature>
<protein>
    <submittedName>
        <fullName evidence="2">Uncharacterized protein</fullName>
    </submittedName>
</protein>
<evidence type="ECO:0000313" key="3">
    <source>
        <dbReference type="Proteomes" id="UP001058974"/>
    </source>
</evidence>
<dbReference type="AlphaFoldDB" id="A0A9D5AWK1"/>